<dbReference type="AlphaFoldDB" id="A0A6A5Z4K5"/>
<evidence type="ECO:0000313" key="2">
    <source>
        <dbReference type="EMBL" id="KAF2113954.1"/>
    </source>
</evidence>
<keyword evidence="3" id="KW-1185">Reference proteome</keyword>
<evidence type="ECO:0008006" key="4">
    <source>
        <dbReference type="Google" id="ProtNLM"/>
    </source>
</evidence>
<name>A0A6A5Z4K5_9PLEO</name>
<organism evidence="2 3">
    <name type="scientific">Lophiotrema nucula</name>
    <dbReference type="NCBI Taxonomy" id="690887"/>
    <lineage>
        <taxon>Eukaryota</taxon>
        <taxon>Fungi</taxon>
        <taxon>Dikarya</taxon>
        <taxon>Ascomycota</taxon>
        <taxon>Pezizomycotina</taxon>
        <taxon>Dothideomycetes</taxon>
        <taxon>Pleosporomycetidae</taxon>
        <taxon>Pleosporales</taxon>
        <taxon>Lophiotremataceae</taxon>
        <taxon>Lophiotrema</taxon>
    </lineage>
</organism>
<evidence type="ECO:0000256" key="1">
    <source>
        <dbReference type="SAM" id="SignalP"/>
    </source>
</evidence>
<evidence type="ECO:0000313" key="3">
    <source>
        <dbReference type="Proteomes" id="UP000799770"/>
    </source>
</evidence>
<keyword evidence="1" id="KW-0732">Signal</keyword>
<dbReference type="Proteomes" id="UP000799770">
    <property type="component" value="Unassembled WGS sequence"/>
</dbReference>
<feature type="signal peptide" evidence="1">
    <location>
        <begin position="1"/>
        <end position="20"/>
    </location>
</feature>
<reference evidence="2" key="1">
    <citation type="journal article" date="2020" name="Stud. Mycol.">
        <title>101 Dothideomycetes genomes: a test case for predicting lifestyles and emergence of pathogens.</title>
        <authorList>
            <person name="Haridas S."/>
            <person name="Albert R."/>
            <person name="Binder M."/>
            <person name="Bloem J."/>
            <person name="Labutti K."/>
            <person name="Salamov A."/>
            <person name="Andreopoulos B."/>
            <person name="Baker S."/>
            <person name="Barry K."/>
            <person name="Bills G."/>
            <person name="Bluhm B."/>
            <person name="Cannon C."/>
            <person name="Castanera R."/>
            <person name="Culley D."/>
            <person name="Daum C."/>
            <person name="Ezra D."/>
            <person name="Gonzalez J."/>
            <person name="Henrissat B."/>
            <person name="Kuo A."/>
            <person name="Liang C."/>
            <person name="Lipzen A."/>
            <person name="Lutzoni F."/>
            <person name="Magnuson J."/>
            <person name="Mondo S."/>
            <person name="Nolan M."/>
            <person name="Ohm R."/>
            <person name="Pangilinan J."/>
            <person name="Park H.-J."/>
            <person name="Ramirez L."/>
            <person name="Alfaro M."/>
            <person name="Sun H."/>
            <person name="Tritt A."/>
            <person name="Yoshinaga Y."/>
            <person name="Zwiers L.-H."/>
            <person name="Turgeon B."/>
            <person name="Goodwin S."/>
            <person name="Spatafora J."/>
            <person name="Crous P."/>
            <person name="Grigoriev I."/>
        </authorList>
    </citation>
    <scope>NUCLEOTIDE SEQUENCE</scope>
    <source>
        <strain evidence="2">CBS 627.86</strain>
    </source>
</reference>
<dbReference type="EMBL" id="ML977326">
    <property type="protein sequence ID" value="KAF2113954.1"/>
    <property type="molecule type" value="Genomic_DNA"/>
</dbReference>
<gene>
    <name evidence="2" type="ORF">BDV96DRAFT_577340</name>
</gene>
<sequence length="145" mass="14169">MKYLQALLLAAPLLVSGVVSLAIHPAMDVDLTARDPQGAEAGQAPIPVGLDGLNSTASAAALSGIASLPAGTCQDTLLPAAQQVAAHPKGPATDASKAATQAVADLPAGTCTKDDLLTATLDVAGLPGGHCKNDLITAMKAAVAA</sequence>
<proteinExistence type="predicted"/>
<accession>A0A6A5Z4K5</accession>
<protein>
    <recommendedName>
        <fullName evidence="4">Secreted protein</fullName>
    </recommendedName>
</protein>
<feature type="chain" id="PRO_5025554456" description="Secreted protein" evidence="1">
    <location>
        <begin position="21"/>
        <end position="145"/>
    </location>
</feature>